<dbReference type="PANTHER" id="PTHR36924">
    <property type="entry name" value="ANTITOXIN HIGA-1"/>
    <property type="match status" value="1"/>
</dbReference>
<dbReference type="InterPro" id="IPR013430">
    <property type="entry name" value="Toxin_antidote_HigA"/>
</dbReference>
<dbReference type="CDD" id="cd00093">
    <property type="entry name" value="HTH_XRE"/>
    <property type="match status" value="1"/>
</dbReference>
<evidence type="ECO:0000256" key="2">
    <source>
        <dbReference type="ARBA" id="ARBA00023125"/>
    </source>
</evidence>
<dbReference type="SMART" id="SM00530">
    <property type="entry name" value="HTH_XRE"/>
    <property type="match status" value="1"/>
</dbReference>
<dbReference type="InterPro" id="IPR010982">
    <property type="entry name" value="Lambda_DNA-bd_dom_sf"/>
</dbReference>
<dbReference type="InterPro" id="IPR001387">
    <property type="entry name" value="Cro/C1-type_HTH"/>
</dbReference>
<dbReference type="InterPro" id="IPR010359">
    <property type="entry name" value="IrrE_HExxH"/>
</dbReference>
<dbReference type="Gene3D" id="1.10.10.2910">
    <property type="match status" value="1"/>
</dbReference>
<evidence type="ECO:0000313" key="3">
    <source>
        <dbReference type="EMBL" id="SUU97097.1"/>
    </source>
</evidence>
<dbReference type="NCBIfam" id="TIGR02607">
    <property type="entry name" value="antidote_HigA"/>
    <property type="match status" value="1"/>
</dbReference>
<dbReference type="RefSeq" id="WP_046098985.1">
    <property type="nucleotide sequence ID" value="NZ_LAEN01000114.1"/>
</dbReference>
<gene>
    <name evidence="3" type="primary">yddM_2</name>
    <name evidence="3" type="ORF">NCTC10926_00464</name>
</gene>
<proteinExistence type="inferred from homology"/>
<dbReference type="Proteomes" id="UP000254620">
    <property type="component" value="Unassembled WGS sequence"/>
</dbReference>
<dbReference type="AlphaFoldDB" id="A0A0F5EV61"/>
<dbReference type="OrthoDB" id="3034420at2"/>
<reference evidence="3 4" key="1">
    <citation type="submission" date="2018-06" db="EMBL/GenBank/DDBJ databases">
        <authorList>
            <consortium name="Pathogen Informatics"/>
            <person name="Doyle S."/>
        </authorList>
    </citation>
    <scope>NUCLEOTIDE SEQUENCE [LARGE SCALE GENOMIC DNA]</scope>
    <source>
        <strain evidence="3 4">NCTC10926</strain>
    </source>
</reference>
<dbReference type="EMBL" id="UFSW01000001">
    <property type="protein sequence ID" value="SUU97097.1"/>
    <property type="molecule type" value="Genomic_DNA"/>
</dbReference>
<dbReference type="SUPFAM" id="SSF47413">
    <property type="entry name" value="lambda repressor-like DNA-binding domains"/>
    <property type="match status" value="1"/>
</dbReference>
<dbReference type="GO" id="GO:0003677">
    <property type="term" value="F:DNA binding"/>
    <property type="evidence" value="ECO:0007669"/>
    <property type="project" value="UniProtKB-KW"/>
</dbReference>
<dbReference type="Pfam" id="PF01381">
    <property type="entry name" value="HTH_3"/>
    <property type="match status" value="1"/>
</dbReference>
<dbReference type="PROSITE" id="PS50943">
    <property type="entry name" value="HTH_CROC1"/>
    <property type="match status" value="1"/>
</dbReference>
<evidence type="ECO:0000313" key="4">
    <source>
        <dbReference type="Proteomes" id="UP000254620"/>
    </source>
</evidence>
<name>A0A0F5EV61_AVIPA</name>
<dbReference type="Gene3D" id="1.10.260.40">
    <property type="entry name" value="lambda repressor-like DNA-binding domains"/>
    <property type="match status" value="1"/>
</dbReference>
<sequence length="360" mass="41286">MSENQFYPDYAILPGEILEFELDSLEMSQKELSNKTGISTKHISNIINGKSPITPDTAILLERVLGKPAHYWLNLEILYQEALARITDKAKLETYSDWVKLFPNNQLKKLGFIANQTTVSDKVNELLRFFGVGSPDDYHNVWGDIVVQYRQDNRAEICPHHSAAWLRAGEIEAHKVITQPYSESGFKLALKEIRNLTREPDPNIFVPKLVEMCANVGVAVVFVPCFSKTGISGATRWLSSDKAIIQLSLRYKTNDHLWFTFFHEAGHILLHGKKSLHIEYNKPTTEIEAEIEANDFAQKQLIPRLIWRQILAQKLYSEQQIKSIAEEIGIAEGIIVGQLQHHKCLPYYKMNHLKVRYTWS</sequence>
<organism evidence="3 4">
    <name type="scientific">Avibacterium paragallinarum</name>
    <name type="common">Haemophilus gallinarum</name>
    <dbReference type="NCBI Taxonomy" id="728"/>
    <lineage>
        <taxon>Bacteria</taxon>
        <taxon>Pseudomonadati</taxon>
        <taxon>Pseudomonadota</taxon>
        <taxon>Gammaproteobacteria</taxon>
        <taxon>Pasteurellales</taxon>
        <taxon>Pasteurellaceae</taxon>
        <taxon>Avibacterium</taxon>
    </lineage>
</organism>
<evidence type="ECO:0000256" key="1">
    <source>
        <dbReference type="ARBA" id="ARBA00007227"/>
    </source>
</evidence>
<dbReference type="PANTHER" id="PTHR36924:SF1">
    <property type="entry name" value="ANTITOXIN HIGA-1"/>
    <property type="match status" value="1"/>
</dbReference>
<accession>A0A0F5EV61</accession>
<keyword evidence="2" id="KW-0238">DNA-binding</keyword>
<protein>
    <submittedName>
        <fullName evidence="3">Uncharacterized HTH-type transcriptional regulator YddM</fullName>
    </submittedName>
</protein>
<comment type="similarity">
    <text evidence="1">Belongs to the short-chain fatty acyl-CoA assimilation regulator (ScfR) family.</text>
</comment>
<dbReference type="Pfam" id="PF06114">
    <property type="entry name" value="Peptidase_M78"/>
    <property type="match status" value="1"/>
</dbReference>